<protein>
    <recommendedName>
        <fullName evidence="4">T. brucei spp.-specific protein</fullName>
    </recommendedName>
</protein>
<comment type="caution">
    <text evidence="2">The sequence shown here is derived from an EMBL/GenBank/DDBJ whole genome shotgun (WGS) entry which is preliminary data.</text>
</comment>
<feature type="transmembrane region" description="Helical" evidence="1">
    <location>
        <begin position="41"/>
        <end position="64"/>
    </location>
</feature>
<dbReference type="EMBL" id="JBBPHU010000011">
    <property type="protein sequence ID" value="KAK7512037.1"/>
    <property type="molecule type" value="Genomic_DNA"/>
</dbReference>
<evidence type="ECO:0008006" key="4">
    <source>
        <dbReference type="Google" id="ProtNLM"/>
    </source>
</evidence>
<keyword evidence="1" id="KW-0812">Transmembrane</keyword>
<evidence type="ECO:0000313" key="3">
    <source>
        <dbReference type="Proteomes" id="UP001363622"/>
    </source>
</evidence>
<feature type="transmembrane region" description="Helical" evidence="1">
    <location>
        <begin position="102"/>
        <end position="130"/>
    </location>
</feature>
<gene>
    <name evidence="2" type="ORF">IWZ03DRAFT_50368</name>
</gene>
<dbReference type="Proteomes" id="UP001363622">
    <property type="component" value="Unassembled WGS sequence"/>
</dbReference>
<evidence type="ECO:0000313" key="2">
    <source>
        <dbReference type="EMBL" id="KAK7512037.1"/>
    </source>
</evidence>
<keyword evidence="1" id="KW-1133">Transmembrane helix</keyword>
<organism evidence="2 3">
    <name type="scientific">Phyllosticta citriasiana</name>
    <dbReference type="NCBI Taxonomy" id="595635"/>
    <lineage>
        <taxon>Eukaryota</taxon>
        <taxon>Fungi</taxon>
        <taxon>Dikarya</taxon>
        <taxon>Ascomycota</taxon>
        <taxon>Pezizomycotina</taxon>
        <taxon>Dothideomycetes</taxon>
        <taxon>Dothideomycetes incertae sedis</taxon>
        <taxon>Botryosphaeriales</taxon>
        <taxon>Phyllostictaceae</taxon>
        <taxon>Phyllosticta</taxon>
    </lineage>
</organism>
<proteinExistence type="predicted"/>
<keyword evidence="1" id="KW-0472">Membrane</keyword>
<keyword evidence="3" id="KW-1185">Reference proteome</keyword>
<reference evidence="2 3" key="1">
    <citation type="submission" date="2024-04" db="EMBL/GenBank/DDBJ databases">
        <title>Phyllosticta paracitricarpa is synonymous to the EU quarantine fungus P. citricarpa based on phylogenomic analyses.</title>
        <authorList>
            <consortium name="Lawrence Berkeley National Laboratory"/>
            <person name="Van Ingen-Buijs V.A."/>
            <person name="Van Westerhoven A.C."/>
            <person name="Haridas S."/>
            <person name="Skiadas P."/>
            <person name="Martin F."/>
            <person name="Groenewald J.Z."/>
            <person name="Crous P.W."/>
            <person name="Seidl M.F."/>
        </authorList>
    </citation>
    <scope>NUCLEOTIDE SEQUENCE [LARGE SCALE GENOMIC DNA]</scope>
    <source>
        <strain evidence="2 3">CBS 123371</strain>
    </source>
</reference>
<accession>A0ABR1KC36</accession>
<sequence>MVTDLKVRIACGLVPSLPHSTSYAPTSHTPVIHPSRVVPGLVFFFFLPFFFPHLEAAAFIPPFFCSSKNRRFIFVAEDSSIFPVHPFCPTHIPTQPPATPTFFPLVCVLCVCVYLLAFFLFFFFVFPFFIRLLNQAPKPLWSIISRL</sequence>
<evidence type="ECO:0000256" key="1">
    <source>
        <dbReference type="SAM" id="Phobius"/>
    </source>
</evidence>
<name>A0ABR1KC36_9PEZI</name>